<dbReference type="GO" id="GO:0008528">
    <property type="term" value="F:G protein-coupled peptide receptor activity"/>
    <property type="evidence" value="ECO:0007669"/>
    <property type="project" value="TreeGrafter"/>
</dbReference>
<evidence type="ECO:0000256" key="5">
    <source>
        <dbReference type="SAM" id="Phobius"/>
    </source>
</evidence>
<dbReference type="Proteomes" id="UP000663879">
    <property type="component" value="Unassembled WGS sequence"/>
</dbReference>
<dbReference type="PANTHER" id="PTHR45620">
    <property type="entry name" value="PDF RECEPTOR-LIKE PROTEIN-RELATED"/>
    <property type="match status" value="1"/>
</dbReference>
<dbReference type="InterPro" id="IPR017981">
    <property type="entry name" value="GPCR_2-like_7TM"/>
</dbReference>
<evidence type="ECO:0000313" key="8">
    <source>
        <dbReference type="Proteomes" id="UP000663879"/>
    </source>
</evidence>
<dbReference type="OrthoDB" id="6160250at2759"/>
<feature type="transmembrane region" description="Helical" evidence="5">
    <location>
        <begin position="138"/>
        <end position="162"/>
    </location>
</feature>
<comment type="subcellular location">
    <subcellularLocation>
        <location evidence="1">Membrane</location>
        <topology evidence="1">Multi-pass membrane protein</topology>
    </subcellularLocation>
</comment>
<keyword evidence="3 5" id="KW-1133">Transmembrane helix</keyword>
<dbReference type="InterPro" id="IPR017983">
    <property type="entry name" value="GPCR_2_secretin-like_CS"/>
</dbReference>
<dbReference type="GO" id="GO:0007166">
    <property type="term" value="P:cell surface receptor signaling pathway"/>
    <property type="evidence" value="ECO:0007669"/>
    <property type="project" value="InterPro"/>
</dbReference>
<dbReference type="InterPro" id="IPR000832">
    <property type="entry name" value="GPCR_2_secretin-like"/>
</dbReference>
<dbReference type="GO" id="GO:0007188">
    <property type="term" value="P:adenylate cyclase-modulating G protein-coupled receptor signaling pathway"/>
    <property type="evidence" value="ECO:0007669"/>
    <property type="project" value="TreeGrafter"/>
</dbReference>
<evidence type="ECO:0000256" key="4">
    <source>
        <dbReference type="ARBA" id="ARBA00023136"/>
    </source>
</evidence>
<dbReference type="AlphaFoldDB" id="A0A813YU78"/>
<protein>
    <recommendedName>
        <fullName evidence="6">G-protein coupled receptors family 2 profile 2 domain-containing protein</fullName>
    </recommendedName>
</protein>
<feature type="transmembrane region" description="Helical" evidence="5">
    <location>
        <begin position="221"/>
        <end position="241"/>
    </location>
</feature>
<comment type="caution">
    <text evidence="7">The sequence shown here is derived from an EMBL/GenBank/DDBJ whole genome shotgun (WGS) entry which is preliminary data.</text>
</comment>
<accession>A0A813YU78</accession>
<feature type="transmembrane region" description="Helical" evidence="5">
    <location>
        <begin position="21"/>
        <end position="40"/>
    </location>
</feature>
<dbReference type="PROSITE" id="PS00650">
    <property type="entry name" value="G_PROTEIN_RECEP_F2_2"/>
    <property type="match status" value="1"/>
</dbReference>
<keyword evidence="8" id="KW-1185">Reference proteome</keyword>
<evidence type="ECO:0000256" key="1">
    <source>
        <dbReference type="ARBA" id="ARBA00004141"/>
    </source>
</evidence>
<evidence type="ECO:0000256" key="3">
    <source>
        <dbReference type="ARBA" id="ARBA00022989"/>
    </source>
</evidence>
<evidence type="ECO:0000313" key="7">
    <source>
        <dbReference type="EMBL" id="CAF0889128.1"/>
    </source>
</evidence>
<gene>
    <name evidence="7" type="ORF">OXX778_LOCUS10815</name>
</gene>
<dbReference type="PRINTS" id="PR00249">
    <property type="entry name" value="GPCRSECRETIN"/>
</dbReference>
<dbReference type="PROSITE" id="PS50261">
    <property type="entry name" value="G_PROTEIN_RECEP_F2_4"/>
    <property type="match status" value="1"/>
</dbReference>
<feature type="transmembrane region" description="Helical" evidence="5">
    <location>
        <begin position="73"/>
        <end position="91"/>
    </location>
</feature>
<feature type="transmembrane region" description="Helical" evidence="5">
    <location>
        <begin position="182"/>
        <end position="201"/>
    </location>
</feature>
<organism evidence="7 8">
    <name type="scientific">Brachionus calyciflorus</name>
    <dbReference type="NCBI Taxonomy" id="104777"/>
    <lineage>
        <taxon>Eukaryota</taxon>
        <taxon>Metazoa</taxon>
        <taxon>Spiralia</taxon>
        <taxon>Gnathifera</taxon>
        <taxon>Rotifera</taxon>
        <taxon>Eurotatoria</taxon>
        <taxon>Monogononta</taxon>
        <taxon>Pseudotrocha</taxon>
        <taxon>Ploima</taxon>
        <taxon>Brachionidae</taxon>
        <taxon>Brachionus</taxon>
    </lineage>
</organism>
<dbReference type="Pfam" id="PF00002">
    <property type="entry name" value="7tm_2"/>
    <property type="match status" value="1"/>
</dbReference>
<keyword evidence="4 5" id="KW-0472">Membrane</keyword>
<dbReference type="EMBL" id="CAJNOC010001762">
    <property type="protein sequence ID" value="CAF0889128.1"/>
    <property type="molecule type" value="Genomic_DNA"/>
</dbReference>
<feature type="transmembrane region" description="Helical" evidence="5">
    <location>
        <begin position="100"/>
        <end position="118"/>
    </location>
</feature>
<keyword evidence="2 5" id="KW-0812">Transmembrane</keyword>
<feature type="domain" description="G-protein coupled receptors family 2 profile 2" evidence="6">
    <location>
        <begin position="1"/>
        <end position="234"/>
    </location>
</feature>
<reference evidence="7" key="1">
    <citation type="submission" date="2021-02" db="EMBL/GenBank/DDBJ databases">
        <authorList>
            <person name="Nowell W R."/>
        </authorList>
    </citation>
    <scope>NUCLEOTIDE SEQUENCE</scope>
    <source>
        <strain evidence="7">Ploen Becks lab</strain>
    </source>
</reference>
<dbReference type="GO" id="GO:0005886">
    <property type="term" value="C:plasma membrane"/>
    <property type="evidence" value="ECO:0007669"/>
    <property type="project" value="TreeGrafter"/>
</dbReference>
<dbReference type="PANTHER" id="PTHR45620:SF42">
    <property type="entry name" value="G-PROTEIN COUPLED RECEPTOR SEB-2"/>
    <property type="match status" value="1"/>
</dbReference>
<proteinExistence type="predicted"/>
<dbReference type="InterPro" id="IPR050332">
    <property type="entry name" value="GPCR_2"/>
</dbReference>
<name>A0A813YU78_9BILA</name>
<evidence type="ECO:0000256" key="2">
    <source>
        <dbReference type="ARBA" id="ARBA00022692"/>
    </source>
</evidence>
<sequence length="293" mass="34658">MFKHLNEKKLQVNRIRIHKHFFISLLLHSIVQIIWDLEYLKDVLNNQNSYMSRNHHGCILFALLLHYTRLTNYFWMFNESFYLFMLLFAVFKDQSSLKMYFIFGWGVPFIICSIYAILSAIYADHGCWLTSGKWVDQIIILPNVIILFLNLLFLIVIIRLLYKALKSSKRNEIDQYKKSFKATIILVPLFGLHYLFSPVLLCESTFTGRAYNLFNKITENLQGFFVSLLFCFFNNEVKQLLKKSVKSRLKTISLRDLTITFTRNEYSLPSTESNIDFTSRNNSIQKESLLMKN</sequence>
<dbReference type="Gene3D" id="1.20.1070.10">
    <property type="entry name" value="Rhodopsin 7-helix transmembrane proteins"/>
    <property type="match status" value="1"/>
</dbReference>
<evidence type="ECO:0000259" key="6">
    <source>
        <dbReference type="PROSITE" id="PS50261"/>
    </source>
</evidence>